<dbReference type="Gramene" id="KZN10408">
    <property type="protein sequence ID" value="KZN10408"/>
    <property type="gene ID" value="DCAR_003064"/>
</dbReference>
<reference evidence="1" key="1">
    <citation type="journal article" date="2016" name="Nat. Genet.">
        <title>A high-quality carrot genome assembly provides new insights into carotenoid accumulation and asterid genome evolution.</title>
        <authorList>
            <person name="Iorizzo M."/>
            <person name="Ellison S."/>
            <person name="Senalik D."/>
            <person name="Zeng P."/>
            <person name="Satapoomin P."/>
            <person name="Huang J."/>
            <person name="Bowman M."/>
            <person name="Iovene M."/>
            <person name="Sanseverino W."/>
            <person name="Cavagnaro P."/>
            <person name="Yildiz M."/>
            <person name="Macko-Podgorni A."/>
            <person name="Moranska E."/>
            <person name="Grzebelus E."/>
            <person name="Grzebelus D."/>
            <person name="Ashrafi H."/>
            <person name="Zheng Z."/>
            <person name="Cheng S."/>
            <person name="Spooner D."/>
            <person name="Van Deynze A."/>
            <person name="Simon P."/>
        </authorList>
    </citation>
    <scope>NUCLEOTIDE SEQUENCE</scope>
    <source>
        <tissue evidence="1">Leaf</tissue>
    </source>
</reference>
<evidence type="ECO:0000313" key="2">
    <source>
        <dbReference type="Proteomes" id="UP000077755"/>
    </source>
</evidence>
<evidence type="ECO:0000313" key="1">
    <source>
        <dbReference type="EMBL" id="WOG84051.1"/>
    </source>
</evidence>
<sequence length="133" mass="14812">MSYTEEADCSMGSMNFESLQLQAQGIKEIQAEHENSVPREEKQDEIEKIGVKLAKIVKLSRSPAPTKVKLAKSVMLSRSPPPAPIKRRRKVGDAKCFSGRKLWEDDEEAEECGMKEIAGFEDVLTRSPTATSD</sequence>
<proteinExistence type="predicted"/>
<protein>
    <submittedName>
        <fullName evidence="1">Uncharacterized protein</fullName>
    </submittedName>
</protein>
<dbReference type="Proteomes" id="UP000077755">
    <property type="component" value="Chromosome 1"/>
</dbReference>
<dbReference type="AlphaFoldDB" id="A0A166HUI2"/>
<gene>
    <name evidence="1" type="ORF">DCAR_0103231</name>
</gene>
<name>A0A166HUI2_DAUCS</name>
<keyword evidence="2" id="KW-1185">Reference proteome</keyword>
<accession>A0A166HUI2</accession>
<dbReference type="EMBL" id="CP093343">
    <property type="protein sequence ID" value="WOG84051.1"/>
    <property type="molecule type" value="Genomic_DNA"/>
</dbReference>
<organism evidence="1 2">
    <name type="scientific">Daucus carota subsp. sativus</name>
    <name type="common">Carrot</name>
    <dbReference type="NCBI Taxonomy" id="79200"/>
    <lineage>
        <taxon>Eukaryota</taxon>
        <taxon>Viridiplantae</taxon>
        <taxon>Streptophyta</taxon>
        <taxon>Embryophyta</taxon>
        <taxon>Tracheophyta</taxon>
        <taxon>Spermatophyta</taxon>
        <taxon>Magnoliopsida</taxon>
        <taxon>eudicotyledons</taxon>
        <taxon>Gunneridae</taxon>
        <taxon>Pentapetalae</taxon>
        <taxon>asterids</taxon>
        <taxon>campanulids</taxon>
        <taxon>Apiales</taxon>
        <taxon>Apiaceae</taxon>
        <taxon>Apioideae</taxon>
        <taxon>Scandiceae</taxon>
        <taxon>Daucinae</taxon>
        <taxon>Daucus</taxon>
        <taxon>Daucus sect. Daucus</taxon>
    </lineage>
</organism>
<reference evidence="1" key="2">
    <citation type="submission" date="2022-03" db="EMBL/GenBank/DDBJ databases">
        <title>Draft title - Genomic analysis of global carrot germplasm unveils the trajectory of domestication and the origin of high carotenoid orange carrot.</title>
        <authorList>
            <person name="Iorizzo M."/>
            <person name="Ellison S."/>
            <person name="Senalik D."/>
            <person name="Macko-Podgorni A."/>
            <person name="Grzebelus D."/>
            <person name="Bostan H."/>
            <person name="Rolling W."/>
            <person name="Curaba J."/>
            <person name="Simon P."/>
        </authorList>
    </citation>
    <scope>NUCLEOTIDE SEQUENCE</scope>
    <source>
        <tissue evidence="1">Leaf</tissue>
    </source>
</reference>